<dbReference type="CDD" id="cd03230">
    <property type="entry name" value="ABC_DR_subfamily_A"/>
    <property type="match status" value="1"/>
</dbReference>
<dbReference type="GO" id="GO:0005524">
    <property type="term" value="F:ATP binding"/>
    <property type="evidence" value="ECO:0007669"/>
    <property type="project" value="UniProtKB-KW"/>
</dbReference>
<evidence type="ECO:0000256" key="2">
    <source>
        <dbReference type="ARBA" id="ARBA00022741"/>
    </source>
</evidence>
<dbReference type="SUPFAM" id="SSF52540">
    <property type="entry name" value="P-loop containing nucleoside triphosphate hydrolases"/>
    <property type="match status" value="1"/>
</dbReference>
<proteinExistence type="predicted"/>
<dbReference type="RefSeq" id="WP_191183256.1">
    <property type="nucleotide sequence ID" value="NZ_JACXAJ010000002.1"/>
</dbReference>
<comment type="caution">
    <text evidence="5">The sequence shown here is derived from an EMBL/GenBank/DDBJ whole genome shotgun (WGS) entry which is preliminary data.</text>
</comment>
<sequence>MSIEIKGLSKAYGRKHVLQSLDITIEQGQCYCLLGKNGVGKSTLLNSILDLIKPDEGTITLFGKDYLTSNLEVKQDLGALCEDNPLIEEFTGLEYLNFVAKLYKLPESEAQQRISSLTNYFFTDKESLHKNIAGYSTGMKKKVGIVAAILHKPRVLILDEPFTGLDPIAAQLLVQLIRNYSTPNRVVLISSHDLNYVERVATHIGVLNDGQLMYNGSVQEFTMNGESLIDQALFQLLLPHHTSAADTNMDWMLN</sequence>
<evidence type="ECO:0000256" key="3">
    <source>
        <dbReference type="ARBA" id="ARBA00022840"/>
    </source>
</evidence>
<feature type="domain" description="ABC transporter" evidence="4">
    <location>
        <begin position="3"/>
        <end position="234"/>
    </location>
</feature>
<dbReference type="PANTHER" id="PTHR42939:SF1">
    <property type="entry name" value="ABC TRANSPORTER ATP-BINDING PROTEIN ALBC-RELATED"/>
    <property type="match status" value="1"/>
</dbReference>
<dbReference type="EMBL" id="JACXAJ010000002">
    <property type="protein sequence ID" value="MBD1397134.1"/>
    <property type="molecule type" value="Genomic_DNA"/>
</dbReference>
<gene>
    <name evidence="5" type="ORF">H9Q13_08160</name>
</gene>
<dbReference type="Proteomes" id="UP000625551">
    <property type="component" value="Unassembled WGS sequence"/>
</dbReference>
<evidence type="ECO:0000313" key="6">
    <source>
        <dbReference type="Proteomes" id="UP000625551"/>
    </source>
</evidence>
<keyword evidence="1" id="KW-0813">Transport</keyword>
<evidence type="ECO:0000313" key="5">
    <source>
        <dbReference type="EMBL" id="MBD1397134.1"/>
    </source>
</evidence>
<keyword evidence="3 5" id="KW-0067">ATP-binding</keyword>
<dbReference type="InterPro" id="IPR003439">
    <property type="entry name" value="ABC_transporter-like_ATP-bd"/>
</dbReference>
<dbReference type="InterPro" id="IPR027417">
    <property type="entry name" value="P-loop_NTPase"/>
</dbReference>
<dbReference type="Gene3D" id="3.40.50.300">
    <property type="entry name" value="P-loop containing nucleotide triphosphate hydrolases"/>
    <property type="match status" value="1"/>
</dbReference>
<protein>
    <submittedName>
        <fullName evidence="5">ABC transporter ATP-binding protein</fullName>
    </submittedName>
</protein>
<keyword evidence="2" id="KW-0547">Nucleotide-binding</keyword>
<evidence type="ECO:0000256" key="1">
    <source>
        <dbReference type="ARBA" id="ARBA00022448"/>
    </source>
</evidence>
<name>A0ABR7XFT5_9BACT</name>
<evidence type="ECO:0000259" key="4">
    <source>
        <dbReference type="PROSITE" id="PS50893"/>
    </source>
</evidence>
<dbReference type="InterPro" id="IPR003593">
    <property type="entry name" value="AAA+_ATPase"/>
</dbReference>
<dbReference type="InterPro" id="IPR051782">
    <property type="entry name" value="ABC_Transporter_VariousFunc"/>
</dbReference>
<accession>A0ABR7XFT5</accession>
<keyword evidence="6" id="KW-1185">Reference proteome</keyword>
<organism evidence="5 6">
    <name type="scientific">Pontibacter aquaedesilientis</name>
    <dbReference type="NCBI Taxonomy" id="2766980"/>
    <lineage>
        <taxon>Bacteria</taxon>
        <taxon>Pseudomonadati</taxon>
        <taxon>Bacteroidota</taxon>
        <taxon>Cytophagia</taxon>
        <taxon>Cytophagales</taxon>
        <taxon>Hymenobacteraceae</taxon>
        <taxon>Pontibacter</taxon>
    </lineage>
</organism>
<dbReference type="PROSITE" id="PS50893">
    <property type="entry name" value="ABC_TRANSPORTER_2"/>
    <property type="match status" value="1"/>
</dbReference>
<dbReference type="SMART" id="SM00382">
    <property type="entry name" value="AAA"/>
    <property type="match status" value="1"/>
</dbReference>
<dbReference type="Pfam" id="PF00005">
    <property type="entry name" value="ABC_tran"/>
    <property type="match status" value="1"/>
</dbReference>
<dbReference type="PANTHER" id="PTHR42939">
    <property type="entry name" value="ABC TRANSPORTER ATP-BINDING PROTEIN ALBC-RELATED"/>
    <property type="match status" value="1"/>
</dbReference>
<reference evidence="5 6" key="1">
    <citation type="submission" date="2020-09" db="EMBL/GenBank/DDBJ databases">
        <title>Genome sequencing and assembly of Pontibacter sp.</title>
        <authorList>
            <person name="Chhetri G."/>
        </authorList>
    </citation>
    <scope>NUCLEOTIDE SEQUENCE [LARGE SCALE GENOMIC DNA]</scope>
    <source>
        <strain evidence="5 6">JH31</strain>
    </source>
</reference>